<sequence>MVALKLAKTKRGDLQQRIKLVFTEALKSSKQEGGASGEQIFLVVATALVGLSSLVIILTLIFKLWTIVVGVLGALIVLAIGAEFYRRHNDAKKTIRAIKNLSVGEDDPLARGETNAFINALINADKIRADIKEYDSKILSDANRGSWELWDVAYLLQGGKVRVGFEPPLMARNPKADIKEGVVGIDFGTTSTVVVYQTQNQVIPMRVGLGDFSARIEKNQYENPTIISFNNLTGFLKSYKAQTGRPKTQWNDVNVSHTAYSAFLGSPSSEYNAYLSELKQWAGNKYEKLQILDKQKAHFEVKGSLDVKKDDLNPIELYAYYLGLYINNQHHGIFLNYLLSFPVTYELEVRNMILESFKKGLAKSLPKALHDQGVVKQLKVEAGASEPAAYAIMALEGYGFNPTQEERIFYGVFDFGGGTTDFDFGLFQGADEHSRYDYTLEHFGGGGDRYLGGENLLELASFEIFKRNKDLLLEKQIPIRKPAEGEGFLGSEVLINNSQEAHTNTKSLMEKLRPLWEGRDFEDEGELSLMLFDRHGSSIPGVSLDFSAREILALFKERIKRGVENFFYDFVSAVEVYFEQGGDGAMDIDTLHIFLAGNSSKSTFVEELFLEKIAQFSQEGFNFVLHKPLGGTDLQKPNGKTGVAFGLLRARKGGTIQVIDSNVKQNIAFKYYVGRARRGQFEVLLDRKQAYHTWVKFIDASESHFELYYTSQASASTQSLSISDGAISKKSLETGIANAHAFVFVRLVSPSALEFVVATQEGLESGAYLSALKRVEL</sequence>
<evidence type="ECO:0000256" key="1">
    <source>
        <dbReference type="SAM" id="Phobius"/>
    </source>
</evidence>
<keyword evidence="3" id="KW-1185">Reference proteome</keyword>
<dbReference type="AlphaFoldDB" id="F8KTL0"/>
<dbReference type="EMBL" id="FR871757">
    <property type="protein sequence ID" value="CCB80179.1"/>
    <property type="molecule type" value="Genomic_DNA"/>
</dbReference>
<organism evidence="2 3">
    <name type="scientific">Helicobacter bizzozeronii (strain CIII-1)</name>
    <dbReference type="NCBI Taxonomy" id="1002804"/>
    <lineage>
        <taxon>Bacteria</taxon>
        <taxon>Pseudomonadati</taxon>
        <taxon>Campylobacterota</taxon>
        <taxon>Epsilonproteobacteria</taxon>
        <taxon>Campylobacterales</taxon>
        <taxon>Helicobacteraceae</taxon>
        <taxon>Helicobacter</taxon>
    </lineage>
</organism>
<dbReference type="STRING" id="1002804.HBZC1_11930"/>
<dbReference type="eggNOG" id="COG0443">
    <property type="taxonomic scope" value="Bacteria"/>
</dbReference>
<dbReference type="InterPro" id="IPR043129">
    <property type="entry name" value="ATPase_NBD"/>
</dbReference>
<proteinExistence type="predicted"/>
<dbReference type="KEGG" id="hbi:HBZC1_11930"/>
<dbReference type="Proteomes" id="UP000008387">
    <property type="component" value="Chromosome"/>
</dbReference>
<keyword evidence="1" id="KW-0812">Transmembrane</keyword>
<keyword evidence="1" id="KW-0472">Membrane</keyword>
<keyword evidence="1" id="KW-1133">Transmembrane helix</keyword>
<evidence type="ECO:0000313" key="2">
    <source>
        <dbReference type="EMBL" id="CCB80179.1"/>
    </source>
</evidence>
<dbReference type="Gene3D" id="3.30.420.40">
    <property type="match status" value="1"/>
</dbReference>
<reference evidence="2 3" key="1">
    <citation type="journal article" date="2011" name="J. Bacteriol.">
        <title>Genome sequence of Helicobacter bizzozeronii strain CIII-1, an isolate from human gastric mucosa.</title>
        <authorList>
            <person name="Schott T."/>
            <person name="Rossi M."/>
            <person name="Hanninen M.L."/>
        </authorList>
    </citation>
    <scope>NUCLEOTIDE SEQUENCE [LARGE SCALE GENOMIC DNA]</scope>
    <source>
        <strain evidence="2 3">CIII-1</strain>
    </source>
</reference>
<dbReference type="SUPFAM" id="SSF53067">
    <property type="entry name" value="Actin-like ATPase domain"/>
    <property type="match status" value="1"/>
</dbReference>
<evidence type="ECO:0008006" key="4">
    <source>
        <dbReference type="Google" id="ProtNLM"/>
    </source>
</evidence>
<evidence type="ECO:0000313" key="3">
    <source>
        <dbReference type="Proteomes" id="UP000008387"/>
    </source>
</evidence>
<name>F8KTL0_HELBC</name>
<gene>
    <name evidence="2" type="ordered locus">HBZC1_11930</name>
</gene>
<feature type="transmembrane region" description="Helical" evidence="1">
    <location>
        <begin position="67"/>
        <end position="85"/>
    </location>
</feature>
<feature type="transmembrane region" description="Helical" evidence="1">
    <location>
        <begin position="40"/>
        <end position="61"/>
    </location>
</feature>
<protein>
    <recommendedName>
        <fullName evidence="4">Chaperone protein DnaK</fullName>
    </recommendedName>
</protein>
<dbReference type="HOGENOM" id="CLU_011573_1_0_7"/>
<accession>F8KTL0</accession>